<protein>
    <submittedName>
        <fullName evidence="1">Uncharacterized protein</fullName>
    </submittedName>
</protein>
<gene>
    <name evidence="1" type="ORF">KM842_07105</name>
</gene>
<name>A0ACD1E7R8_9MICO</name>
<reference evidence="1" key="1">
    <citation type="submission" date="2021-06" db="EMBL/GenBank/DDBJ databases">
        <authorList>
            <person name="Ellington A.J."/>
            <person name="Bryan N.C."/>
            <person name="Christner B.C."/>
            <person name="Reisch C.R."/>
        </authorList>
    </citation>
    <scope>NUCLEOTIDE SEQUENCE</scope>
    <source>
        <strain evidence="1">L6-1</strain>
    </source>
</reference>
<accession>A0ACD1E7R8</accession>
<dbReference type="EMBL" id="CP076544">
    <property type="protein sequence ID" value="QWS34885.1"/>
    <property type="molecule type" value="Genomic_DNA"/>
</dbReference>
<evidence type="ECO:0000313" key="2">
    <source>
        <dbReference type="Proteomes" id="UP000681794"/>
    </source>
</evidence>
<dbReference type="Proteomes" id="UP000681794">
    <property type="component" value="Chromosome"/>
</dbReference>
<evidence type="ECO:0000313" key="1">
    <source>
        <dbReference type="EMBL" id="QWS34885.1"/>
    </source>
</evidence>
<proteinExistence type="predicted"/>
<keyword evidence="2" id="KW-1185">Reference proteome</keyword>
<sequence>MDTIVPRLGGPGCRYGRDMARARDHEPPAAPATAAVLLCGFAFLQGLILPAEAVGRHLAIGFLFGGLGLLSAWRTFRIARRRRPARRWAWFAAGLGMLGVGMLAYQGLVILTGGALPPPFWWPYAER</sequence>
<organism evidence="1 2">
    <name type="scientific">Curtobacterium aetherium</name>
    <dbReference type="NCBI Taxonomy" id="2841594"/>
    <lineage>
        <taxon>Bacteria</taxon>
        <taxon>Bacillati</taxon>
        <taxon>Actinomycetota</taxon>
        <taxon>Actinomycetes</taxon>
        <taxon>Micrococcales</taxon>
        <taxon>Microbacteriaceae</taxon>
        <taxon>Curtobacterium</taxon>
    </lineage>
</organism>